<feature type="active site" description="Proton donor/acceptor" evidence="4 5">
    <location>
        <position position="87"/>
    </location>
</feature>
<dbReference type="NCBIfam" id="TIGR01258">
    <property type="entry name" value="pgm_1"/>
    <property type="match status" value="1"/>
</dbReference>
<evidence type="ECO:0000256" key="7">
    <source>
        <dbReference type="PIRSR" id="PIRSR613078-3"/>
    </source>
</evidence>
<dbReference type="InterPro" id="IPR005952">
    <property type="entry name" value="Phosphogly_mut1"/>
</dbReference>
<evidence type="ECO:0000256" key="3">
    <source>
        <dbReference type="ARBA" id="ARBA00023235"/>
    </source>
</evidence>
<dbReference type="UniPathway" id="UPA00109">
    <property type="reaction ID" value="UER00186"/>
</dbReference>
<accession>A0A0R2A180</accession>
<evidence type="ECO:0000256" key="5">
    <source>
        <dbReference type="PIRSR" id="PIRSR613078-1"/>
    </source>
</evidence>
<dbReference type="HAMAP" id="MF_01039">
    <property type="entry name" value="PGAM_GpmA"/>
    <property type="match status" value="1"/>
</dbReference>
<dbReference type="AlphaFoldDB" id="A0A0R2A180"/>
<dbReference type="GO" id="GO:0006096">
    <property type="term" value="P:glycolytic process"/>
    <property type="evidence" value="ECO:0007669"/>
    <property type="project" value="UniProtKB-UniRule"/>
</dbReference>
<comment type="similarity">
    <text evidence="1 4">Belongs to the phosphoglycerate mutase family. BPG-dependent PGAM subfamily.</text>
</comment>
<dbReference type="Proteomes" id="UP000051733">
    <property type="component" value="Unassembled WGS sequence"/>
</dbReference>
<dbReference type="Pfam" id="PF00300">
    <property type="entry name" value="His_Phos_1"/>
    <property type="match status" value="1"/>
</dbReference>
<comment type="caution">
    <text evidence="4">Lacks conserved residue(s) required for the propagation of feature annotation.</text>
</comment>
<evidence type="ECO:0000256" key="2">
    <source>
        <dbReference type="ARBA" id="ARBA00023152"/>
    </source>
</evidence>
<organism evidence="9 10">
    <name type="scientific">Paucilactobacillus vaccinostercus DSM 20634</name>
    <dbReference type="NCBI Taxonomy" id="1423813"/>
    <lineage>
        <taxon>Bacteria</taxon>
        <taxon>Bacillati</taxon>
        <taxon>Bacillota</taxon>
        <taxon>Bacilli</taxon>
        <taxon>Lactobacillales</taxon>
        <taxon>Lactobacillaceae</taxon>
        <taxon>Paucilactobacillus</taxon>
    </lineage>
</organism>
<dbReference type="PATRIC" id="fig|1423813.3.peg.513"/>
<dbReference type="CDD" id="cd07067">
    <property type="entry name" value="HP_PGM_like"/>
    <property type="match status" value="1"/>
</dbReference>
<evidence type="ECO:0000256" key="6">
    <source>
        <dbReference type="PIRSR" id="PIRSR613078-2"/>
    </source>
</evidence>
<sequence length="223" mass="25582">MVKLVITRHGESQANRDNIFTGWSDVPLTQNGIAQAHQAAQAILQHHIEFDDVHTSYLQRAIVTANLICDQLDQLYVPIHKTWRLNERHYGALRGMNKDVAKQRFGTQQVGKWRRGYRDLPPQLTEADHDRRYDRIGVSVPLSESLQMTEERLLPYWIDQIAPRLLAGHNQLIVAHGSTLRALVKYLDEIPDDQINTVEIANGAPIMYDFDAQLNVMKKIELT</sequence>
<evidence type="ECO:0000313" key="10">
    <source>
        <dbReference type="Proteomes" id="UP000051733"/>
    </source>
</evidence>
<dbReference type="OrthoDB" id="9781415at2"/>
<dbReference type="EC" id="5.4.2.11" evidence="4 8"/>
<dbReference type="InterPro" id="IPR013078">
    <property type="entry name" value="His_Pase_superF_clade-1"/>
</dbReference>
<feature type="binding site" evidence="4 6">
    <location>
        <position position="60"/>
    </location>
    <ligand>
        <name>substrate</name>
    </ligand>
</feature>
<dbReference type="PIRSF" id="PIRSF000709">
    <property type="entry name" value="6PFK_2-Ptase"/>
    <property type="match status" value="1"/>
</dbReference>
<evidence type="ECO:0000313" key="9">
    <source>
        <dbReference type="EMBL" id="KRM60415.1"/>
    </source>
</evidence>
<dbReference type="SMART" id="SM00855">
    <property type="entry name" value="PGAM"/>
    <property type="match status" value="1"/>
</dbReference>
<proteinExistence type="inferred from homology"/>
<dbReference type="InterPro" id="IPR029033">
    <property type="entry name" value="His_PPase_superfam"/>
</dbReference>
<feature type="binding site" evidence="4 6">
    <location>
        <begin position="8"/>
        <end position="15"/>
    </location>
    <ligand>
        <name>substrate</name>
    </ligand>
</feature>
<dbReference type="InterPro" id="IPR001345">
    <property type="entry name" value="PG/BPGM_mutase_AS"/>
</dbReference>
<dbReference type="GO" id="GO:0004619">
    <property type="term" value="F:phosphoglycerate mutase activity"/>
    <property type="evidence" value="ECO:0007669"/>
    <property type="project" value="UniProtKB-UniRule"/>
</dbReference>
<protein>
    <recommendedName>
        <fullName evidence="4 8">2,3-bisphosphoglycerate-dependent phosphoglycerate mutase</fullName>
        <shortName evidence="4">BPG-dependent PGAM</shortName>
        <shortName evidence="4">PGAM</shortName>
        <shortName evidence="4">Phosphoglyceromutase</shortName>
        <shortName evidence="4">dPGM</shortName>
        <ecNumber evidence="4 8">5.4.2.11</ecNumber>
    </recommendedName>
</protein>
<feature type="binding site" evidence="4 6">
    <location>
        <begin position="87"/>
        <end position="90"/>
    </location>
    <ligand>
        <name>substrate</name>
    </ligand>
</feature>
<keyword evidence="2 4" id="KW-0324">Glycolysis</keyword>
<keyword evidence="3 4" id="KW-0413">Isomerase</keyword>
<evidence type="ECO:0000256" key="1">
    <source>
        <dbReference type="ARBA" id="ARBA00006717"/>
    </source>
</evidence>
<comment type="catalytic activity">
    <reaction evidence="4 8">
        <text>(2R)-2-phosphoglycerate = (2R)-3-phosphoglycerate</text>
        <dbReference type="Rhea" id="RHEA:15901"/>
        <dbReference type="ChEBI" id="CHEBI:58272"/>
        <dbReference type="ChEBI" id="CHEBI:58289"/>
        <dbReference type="EC" id="5.4.2.11"/>
    </reaction>
</comment>
<feature type="site" description="Transition state stabilizer" evidence="4 7">
    <location>
        <position position="176"/>
    </location>
</feature>
<reference evidence="9 10" key="1">
    <citation type="journal article" date="2015" name="Genome Announc.">
        <title>Expanding the biotechnology potential of lactobacilli through comparative genomics of 213 strains and associated genera.</title>
        <authorList>
            <person name="Sun Z."/>
            <person name="Harris H.M."/>
            <person name="McCann A."/>
            <person name="Guo C."/>
            <person name="Argimon S."/>
            <person name="Zhang W."/>
            <person name="Yang X."/>
            <person name="Jeffery I.B."/>
            <person name="Cooney J.C."/>
            <person name="Kagawa T.F."/>
            <person name="Liu W."/>
            <person name="Song Y."/>
            <person name="Salvetti E."/>
            <person name="Wrobel A."/>
            <person name="Rasinkangas P."/>
            <person name="Parkhill J."/>
            <person name="Rea M.C."/>
            <person name="O'Sullivan O."/>
            <person name="Ritari J."/>
            <person name="Douillard F.P."/>
            <person name="Paul Ross R."/>
            <person name="Yang R."/>
            <person name="Briner A.E."/>
            <person name="Felis G.E."/>
            <person name="de Vos W.M."/>
            <person name="Barrangou R."/>
            <person name="Klaenhammer T.R."/>
            <person name="Caufield P.W."/>
            <person name="Cui Y."/>
            <person name="Zhang H."/>
            <person name="O'Toole P.W."/>
        </authorList>
    </citation>
    <scope>NUCLEOTIDE SEQUENCE [LARGE SCALE GENOMIC DNA]</scope>
    <source>
        <strain evidence="9 10">DSM 20634</strain>
    </source>
</reference>
<dbReference type="GO" id="GO:0006094">
    <property type="term" value="P:gluconeogenesis"/>
    <property type="evidence" value="ECO:0007669"/>
    <property type="project" value="UniProtKB-UniRule"/>
</dbReference>
<keyword evidence="10" id="KW-1185">Reference proteome</keyword>
<evidence type="ECO:0000256" key="8">
    <source>
        <dbReference type="RuleBase" id="RU004512"/>
    </source>
</evidence>
<dbReference type="PANTHER" id="PTHR11931">
    <property type="entry name" value="PHOSPHOGLYCERATE MUTASE"/>
    <property type="match status" value="1"/>
</dbReference>
<evidence type="ECO:0000256" key="4">
    <source>
        <dbReference type="HAMAP-Rule" id="MF_01039"/>
    </source>
</evidence>
<comment type="function">
    <text evidence="4 8">Catalyzes the interconversion of 2-phosphoglycerate and 3-phosphoglycerate.</text>
</comment>
<name>A0A0R2A180_9LACO</name>
<feature type="binding site" evidence="4 6">
    <location>
        <begin position="21"/>
        <end position="22"/>
    </location>
    <ligand>
        <name>substrate</name>
    </ligand>
</feature>
<feature type="binding site" evidence="4 6">
    <location>
        <begin position="114"/>
        <end position="115"/>
    </location>
    <ligand>
        <name>substrate</name>
    </ligand>
</feature>
<gene>
    <name evidence="4" type="primary">gpmA</name>
    <name evidence="9" type="ORF">FC26_GL000503</name>
</gene>
<dbReference type="Gene3D" id="3.40.50.1240">
    <property type="entry name" value="Phosphoglycerate mutase-like"/>
    <property type="match status" value="1"/>
</dbReference>
<feature type="binding site" evidence="4 6">
    <location>
        <position position="98"/>
    </location>
    <ligand>
        <name>substrate</name>
    </ligand>
</feature>
<dbReference type="STRING" id="1423813.FC26_GL000503"/>
<dbReference type="RefSeq" id="WP_057780452.1">
    <property type="nucleotide sequence ID" value="NZ_AYYY01000063.1"/>
</dbReference>
<feature type="active site" description="Tele-phosphohistidine intermediate" evidence="4 5">
    <location>
        <position position="9"/>
    </location>
</feature>
<comment type="pathway">
    <text evidence="4 8">Carbohydrate degradation; glycolysis; pyruvate from D-glyceraldehyde 3-phosphate: step 3/5.</text>
</comment>
<comment type="caution">
    <text evidence="9">The sequence shown here is derived from an EMBL/GenBank/DDBJ whole genome shotgun (WGS) entry which is preliminary data.</text>
</comment>
<dbReference type="EMBL" id="AYYY01000063">
    <property type="protein sequence ID" value="KRM60415.1"/>
    <property type="molecule type" value="Genomic_DNA"/>
</dbReference>
<keyword evidence="4" id="KW-0312">Gluconeogenesis</keyword>
<dbReference type="PROSITE" id="PS00175">
    <property type="entry name" value="PG_MUTASE"/>
    <property type="match status" value="1"/>
</dbReference>
<dbReference type="SUPFAM" id="SSF53254">
    <property type="entry name" value="Phosphoglycerate mutase-like"/>
    <property type="match status" value="1"/>
</dbReference>